<dbReference type="PROSITE" id="PS51532">
    <property type="entry name" value="PITH"/>
    <property type="match status" value="1"/>
</dbReference>
<evidence type="ECO:0000313" key="4">
    <source>
        <dbReference type="EMBL" id="KAJ8609876.1"/>
    </source>
</evidence>
<evidence type="ECO:0000313" key="5">
    <source>
        <dbReference type="Proteomes" id="UP001230188"/>
    </source>
</evidence>
<dbReference type="InterPro" id="IPR045099">
    <property type="entry name" value="PITH1-like"/>
</dbReference>
<reference evidence="4" key="1">
    <citation type="submission" date="2023-01" db="EMBL/GenBank/DDBJ databases">
        <title>Metagenome sequencing of chrysophaentin producing Chrysophaeum taylorii.</title>
        <authorList>
            <person name="Davison J."/>
            <person name="Bewley C."/>
        </authorList>
    </citation>
    <scope>NUCLEOTIDE SEQUENCE</scope>
    <source>
        <strain evidence="4">NIES-1699</strain>
    </source>
</reference>
<proteinExistence type="inferred from homology"/>
<dbReference type="Gene3D" id="2.60.120.470">
    <property type="entry name" value="PITH domain"/>
    <property type="match status" value="1"/>
</dbReference>
<feature type="region of interest" description="Disordered" evidence="2">
    <location>
        <begin position="1"/>
        <end position="20"/>
    </location>
</feature>
<name>A0AAD7UMD2_9STRA</name>
<evidence type="ECO:0000259" key="3">
    <source>
        <dbReference type="PROSITE" id="PS51532"/>
    </source>
</evidence>
<feature type="compositionally biased region" description="Gly residues" evidence="2">
    <location>
        <begin position="1"/>
        <end position="13"/>
    </location>
</feature>
<dbReference type="Pfam" id="PF06201">
    <property type="entry name" value="PITH"/>
    <property type="match status" value="1"/>
</dbReference>
<sequence>MGRGSHGPGGGAGHSHSEEYPDDTWNLYQHIAQADALNAVDNSALSVFRPFARRLETAGSLHSDGDEEMLVKVVFASPCSIRRLMVVGGGNPSHHPRHVRVYVGHEDLDFQSIEDVIPVYETSLPVNQAGEAYVNVHPTGAFTNVTTVSFFFDANHGSVDETIVQYIGMQGDHTHDKRQAVQAKYELLSQGHGQKTHIQMDSTV</sequence>
<dbReference type="PANTHER" id="PTHR12175">
    <property type="entry name" value="AD039 HT014 THIOREDOXIN FAMILY TRP26"/>
    <property type="match status" value="1"/>
</dbReference>
<comment type="caution">
    <text evidence="4">The sequence shown here is derived from an EMBL/GenBank/DDBJ whole genome shotgun (WGS) entry which is preliminary data.</text>
</comment>
<comment type="similarity">
    <text evidence="1">Belongs to the PITHD1 family.</text>
</comment>
<accession>A0AAD7UMD2</accession>
<dbReference type="Proteomes" id="UP001230188">
    <property type="component" value="Unassembled WGS sequence"/>
</dbReference>
<evidence type="ECO:0000256" key="2">
    <source>
        <dbReference type="SAM" id="MobiDB-lite"/>
    </source>
</evidence>
<dbReference type="GO" id="GO:0005737">
    <property type="term" value="C:cytoplasm"/>
    <property type="evidence" value="ECO:0007669"/>
    <property type="project" value="UniProtKB-ARBA"/>
</dbReference>
<dbReference type="InterPro" id="IPR037047">
    <property type="entry name" value="PITH_dom_sf"/>
</dbReference>
<dbReference type="AlphaFoldDB" id="A0AAD7UMD2"/>
<feature type="domain" description="PITH" evidence="3">
    <location>
        <begin position="14"/>
        <end position="189"/>
    </location>
</feature>
<dbReference type="InterPro" id="IPR010400">
    <property type="entry name" value="PITH_dom"/>
</dbReference>
<dbReference type="SUPFAM" id="SSF49785">
    <property type="entry name" value="Galactose-binding domain-like"/>
    <property type="match status" value="1"/>
</dbReference>
<dbReference type="EMBL" id="JAQMWT010000127">
    <property type="protein sequence ID" value="KAJ8609876.1"/>
    <property type="molecule type" value="Genomic_DNA"/>
</dbReference>
<dbReference type="PANTHER" id="PTHR12175:SF1">
    <property type="entry name" value="PITH DOMAIN-CONTAINING PROTEIN 1"/>
    <property type="match status" value="1"/>
</dbReference>
<gene>
    <name evidence="4" type="ORF">CTAYLR_007501</name>
</gene>
<protein>
    <recommendedName>
        <fullName evidence="3">PITH domain-containing protein</fullName>
    </recommendedName>
</protein>
<keyword evidence="5" id="KW-1185">Reference proteome</keyword>
<evidence type="ECO:0000256" key="1">
    <source>
        <dbReference type="ARBA" id="ARBA00025788"/>
    </source>
</evidence>
<organism evidence="4 5">
    <name type="scientific">Chrysophaeum taylorii</name>
    <dbReference type="NCBI Taxonomy" id="2483200"/>
    <lineage>
        <taxon>Eukaryota</taxon>
        <taxon>Sar</taxon>
        <taxon>Stramenopiles</taxon>
        <taxon>Ochrophyta</taxon>
        <taxon>Pelagophyceae</taxon>
        <taxon>Pelagomonadales</taxon>
        <taxon>Pelagomonadaceae</taxon>
        <taxon>Chrysophaeum</taxon>
    </lineage>
</organism>
<dbReference type="InterPro" id="IPR008979">
    <property type="entry name" value="Galactose-bd-like_sf"/>
</dbReference>